<organism evidence="1 2">
    <name type="scientific">Agromyces aureus</name>
    <dbReference type="NCBI Taxonomy" id="453304"/>
    <lineage>
        <taxon>Bacteria</taxon>
        <taxon>Bacillati</taxon>
        <taxon>Actinomycetota</taxon>
        <taxon>Actinomycetes</taxon>
        <taxon>Micrococcales</taxon>
        <taxon>Microbacteriaceae</taxon>
        <taxon>Agromyces</taxon>
    </lineage>
</organism>
<dbReference type="OrthoDB" id="8779526at2"/>
<keyword evidence="2" id="KW-1185">Reference proteome</keyword>
<proteinExistence type="predicted"/>
<name>A0A191WD98_9MICO</name>
<sequence>MHDRERGLERLHEVTADARARADVAVGRMFGSEGYSVRSKLFAFVSTDGTLVVKLPEARIEELRLDNMVMRGSPMREWATVPYGAGADDWATIVADALAFVDEITP</sequence>
<evidence type="ECO:0008006" key="3">
    <source>
        <dbReference type="Google" id="ProtNLM"/>
    </source>
</evidence>
<dbReference type="RefSeq" id="WP_067873805.1">
    <property type="nucleotide sequence ID" value="NZ_CP013979.1"/>
</dbReference>
<dbReference type="Proteomes" id="UP000078437">
    <property type="component" value="Chromosome"/>
</dbReference>
<evidence type="ECO:0000313" key="1">
    <source>
        <dbReference type="EMBL" id="ANJ26154.1"/>
    </source>
</evidence>
<dbReference type="KEGG" id="agy:ATC03_04825"/>
<accession>A0A191WD98</accession>
<dbReference type="EMBL" id="CP013979">
    <property type="protein sequence ID" value="ANJ26154.1"/>
    <property type="molecule type" value="Genomic_DNA"/>
</dbReference>
<dbReference type="STRING" id="453304.ATC03_04825"/>
<protein>
    <recommendedName>
        <fullName evidence="3">TfoX N-terminal domain-containing protein</fullName>
    </recommendedName>
</protein>
<gene>
    <name evidence="1" type="ORF">ATC03_04825</name>
</gene>
<reference evidence="1 2" key="1">
    <citation type="journal article" date="2016" name="Int. J. Syst. Evol. Microbiol.">
        <title>Agromyces aureus sp. nov., isolated from the rhizosphere of Salix caprea L. grown in a heavy-metal-contaminated soil.</title>
        <authorList>
            <person name="Corretto E."/>
            <person name="Antonielli L."/>
            <person name="Sessitsch A."/>
            <person name="Compant S."/>
            <person name="Gorfer M."/>
            <person name="Kuffner M."/>
            <person name="Brader G."/>
        </authorList>
    </citation>
    <scope>NUCLEOTIDE SEQUENCE [LARGE SCALE GENOMIC DNA]</scope>
    <source>
        <strain evidence="1 2">AR33</strain>
    </source>
</reference>
<evidence type="ECO:0000313" key="2">
    <source>
        <dbReference type="Proteomes" id="UP000078437"/>
    </source>
</evidence>
<dbReference type="AlphaFoldDB" id="A0A191WD98"/>
<reference evidence="2" key="2">
    <citation type="submission" date="2016-01" db="EMBL/GenBank/DDBJ databases">
        <title>Complete genome sequence of Agromyces aureus AR33T and comparison with related organisms.</title>
        <authorList>
            <person name="Corretto E."/>
            <person name="Antonielli L."/>
            <person name="Sessitsch A."/>
            <person name="Brader G."/>
        </authorList>
    </citation>
    <scope>NUCLEOTIDE SEQUENCE [LARGE SCALE GENOMIC DNA]</scope>
    <source>
        <strain evidence="2">AR33</strain>
    </source>
</reference>